<evidence type="ECO:0000313" key="5">
    <source>
        <dbReference type="Proteomes" id="UP000005551"/>
    </source>
</evidence>
<dbReference type="SUPFAM" id="SSF55909">
    <property type="entry name" value="Pentein"/>
    <property type="match status" value="1"/>
</dbReference>
<sequence length="135" mass="15586">MKLRLYSEFGTLQAVLMHRPAREIDRLTPYNKEYLLFEDVPYLEAMQQEHDVFTDLIKQTTGATVYRLHELLVQVLADENTRQQMLQAHLARSGQQHLSNLFMERLSTAECAVALTAGIKVHELRRKVPHLNVGS</sequence>
<dbReference type="GO" id="GO:0019546">
    <property type="term" value="P:L-arginine deiminase pathway"/>
    <property type="evidence" value="ECO:0007669"/>
    <property type="project" value="TreeGrafter"/>
</dbReference>
<organism evidence="4 5">
    <name type="scientific">Nitritalea halalkaliphila LW7</name>
    <dbReference type="NCBI Taxonomy" id="1189621"/>
    <lineage>
        <taxon>Bacteria</taxon>
        <taxon>Pseudomonadati</taxon>
        <taxon>Bacteroidota</taxon>
        <taxon>Cytophagia</taxon>
        <taxon>Cytophagales</taxon>
        <taxon>Cyclobacteriaceae</taxon>
        <taxon>Nitritalea</taxon>
    </lineage>
</organism>
<evidence type="ECO:0000256" key="3">
    <source>
        <dbReference type="ARBA" id="ARBA00049429"/>
    </source>
</evidence>
<dbReference type="PATRIC" id="fig|1189621.3.peg.2124"/>
<keyword evidence="5" id="KW-1185">Reference proteome</keyword>
<gene>
    <name evidence="4" type="ORF">A3SI_10209</name>
</gene>
<comment type="pathway">
    <text evidence="1">Amino-acid degradation; L-arginine degradation via ADI pathway; carbamoyl phosphate from L-arginine: step 1/2.</text>
</comment>
<dbReference type="STRING" id="1189621.A3SI_10209"/>
<dbReference type="Pfam" id="PF02274">
    <property type="entry name" value="ADI"/>
    <property type="match status" value="1"/>
</dbReference>
<dbReference type="AlphaFoldDB" id="I5C3J2"/>
<accession>I5C3J2</accession>
<reference evidence="4 5" key="1">
    <citation type="submission" date="2012-05" db="EMBL/GenBank/DDBJ databases">
        <title>Genome sequence of Nitritalea halalkaliphila LW7.</title>
        <authorList>
            <person name="Jangir P.K."/>
            <person name="Singh A."/>
            <person name="Shivaji S."/>
            <person name="Sharma R."/>
        </authorList>
    </citation>
    <scope>NUCLEOTIDE SEQUENCE [LARGE SCALE GENOMIC DNA]</scope>
    <source>
        <strain evidence="4 5">LW7</strain>
    </source>
</reference>
<comment type="catalytic activity">
    <reaction evidence="3">
        <text>L-arginine + H2O = L-citrulline + NH4(+)</text>
        <dbReference type="Rhea" id="RHEA:19597"/>
        <dbReference type="ChEBI" id="CHEBI:15377"/>
        <dbReference type="ChEBI" id="CHEBI:28938"/>
        <dbReference type="ChEBI" id="CHEBI:32682"/>
        <dbReference type="ChEBI" id="CHEBI:57743"/>
        <dbReference type="EC" id="3.5.3.6"/>
    </reaction>
</comment>
<dbReference type="GO" id="GO:0016990">
    <property type="term" value="F:arginine deiminase activity"/>
    <property type="evidence" value="ECO:0007669"/>
    <property type="project" value="UniProtKB-EC"/>
</dbReference>
<dbReference type="EC" id="3.5.3.6" evidence="2"/>
<name>I5C3J2_9BACT</name>
<comment type="caution">
    <text evidence="4">The sequence shown here is derived from an EMBL/GenBank/DDBJ whole genome shotgun (WGS) entry which is preliminary data.</text>
</comment>
<dbReference type="EMBL" id="AJYA01000021">
    <property type="protein sequence ID" value="EIM76394.1"/>
    <property type="molecule type" value="Genomic_DNA"/>
</dbReference>
<dbReference type="PANTHER" id="PTHR47271">
    <property type="entry name" value="ARGININE DEIMINASE"/>
    <property type="match status" value="1"/>
</dbReference>
<protein>
    <recommendedName>
        <fullName evidence="2">arginine deiminase</fullName>
        <ecNumber evidence="2">3.5.3.6</ecNumber>
    </recommendedName>
</protein>
<evidence type="ECO:0000313" key="4">
    <source>
        <dbReference type="EMBL" id="EIM76394.1"/>
    </source>
</evidence>
<evidence type="ECO:0000256" key="2">
    <source>
        <dbReference type="ARBA" id="ARBA00012171"/>
    </source>
</evidence>
<dbReference type="PANTHER" id="PTHR47271:SF2">
    <property type="entry name" value="ARGININE DEIMINASE"/>
    <property type="match status" value="1"/>
</dbReference>
<dbReference type="Proteomes" id="UP000005551">
    <property type="component" value="Unassembled WGS sequence"/>
</dbReference>
<dbReference type="Gene3D" id="3.75.10.10">
    <property type="entry name" value="L-arginine/glycine Amidinotransferase, Chain A"/>
    <property type="match status" value="1"/>
</dbReference>
<evidence type="ECO:0000256" key="1">
    <source>
        <dbReference type="ARBA" id="ARBA00005213"/>
    </source>
</evidence>
<proteinExistence type="predicted"/>